<accession>A0ABN8PV71</accession>
<organism evidence="1 2">
    <name type="scientific">Porites lobata</name>
    <dbReference type="NCBI Taxonomy" id="104759"/>
    <lineage>
        <taxon>Eukaryota</taxon>
        <taxon>Metazoa</taxon>
        <taxon>Cnidaria</taxon>
        <taxon>Anthozoa</taxon>
        <taxon>Hexacorallia</taxon>
        <taxon>Scleractinia</taxon>
        <taxon>Fungiina</taxon>
        <taxon>Poritidae</taxon>
        <taxon>Porites</taxon>
    </lineage>
</organism>
<protein>
    <recommendedName>
        <fullName evidence="3">DNA-directed DNA polymerase</fullName>
    </recommendedName>
</protein>
<dbReference type="PANTHER" id="PTHR31511">
    <property type="entry name" value="PROTEIN CBG23764"/>
    <property type="match status" value="1"/>
</dbReference>
<dbReference type="SUPFAM" id="SSF56672">
    <property type="entry name" value="DNA/RNA polymerases"/>
    <property type="match status" value="1"/>
</dbReference>
<evidence type="ECO:0000313" key="1">
    <source>
        <dbReference type="EMBL" id="CAH3148851.1"/>
    </source>
</evidence>
<evidence type="ECO:0008006" key="3">
    <source>
        <dbReference type="Google" id="ProtNLM"/>
    </source>
</evidence>
<dbReference type="EMBL" id="CALNXK010000085">
    <property type="protein sequence ID" value="CAH3148851.1"/>
    <property type="molecule type" value="Genomic_DNA"/>
</dbReference>
<dbReference type="InterPro" id="IPR043502">
    <property type="entry name" value="DNA/RNA_pol_sf"/>
</dbReference>
<evidence type="ECO:0000313" key="2">
    <source>
        <dbReference type="Proteomes" id="UP001159405"/>
    </source>
</evidence>
<keyword evidence="2" id="KW-1185">Reference proteome</keyword>
<name>A0ABN8PV71_9CNID</name>
<gene>
    <name evidence="1" type="ORF">PLOB_00046834</name>
</gene>
<reference evidence="1 2" key="1">
    <citation type="submission" date="2022-05" db="EMBL/GenBank/DDBJ databases">
        <authorList>
            <consortium name="Genoscope - CEA"/>
            <person name="William W."/>
        </authorList>
    </citation>
    <scope>NUCLEOTIDE SEQUENCE [LARGE SCALE GENOMIC DNA]</scope>
</reference>
<comment type="caution">
    <text evidence="1">The sequence shown here is derived from an EMBL/GenBank/DDBJ whole genome shotgun (WGS) entry which is preliminary data.</text>
</comment>
<dbReference type="PANTHER" id="PTHR31511:SF12">
    <property type="entry name" value="RHO TERMINATION FACTOR N-TERMINAL DOMAIN-CONTAINING PROTEIN"/>
    <property type="match status" value="1"/>
</dbReference>
<dbReference type="Proteomes" id="UP001159405">
    <property type="component" value="Unassembled WGS sequence"/>
</dbReference>
<sequence>MNNSVFGKTIENMRKRQNIILADNRHKAVKLTSRPNFNRSTIFDKNLIAVHMKKTEVYFNKPVYVGQAILDLSKTLMFNFHCNYIPKKYNDAAELMFTDTDSLLYLIHTDDFYRDIFYDIETKFDTSDYPPNHPSGIKTGVNKKVIGMFKDEVAGRQITHFVGLRPKLYSFKVEDPTTGGVGGITKKDCFFVNSGYSICDSCGVSNGHVLGYYDQKDYDRLHFRKKSIYQRKYHYEKKVDQVSKRLHLTEEQKCGLYNKLMTIDNRVMEILNKQFCRKGMISIFYLIKKILEEMGGESSKASKLVYLKISPQTLANYEKWWKCFKSLNNAA</sequence>
<proteinExistence type="predicted"/>